<dbReference type="EMBL" id="WVTA01000015">
    <property type="protein sequence ID" value="KAK3201902.1"/>
    <property type="molecule type" value="Genomic_DNA"/>
</dbReference>
<reference evidence="2 3" key="1">
    <citation type="submission" date="2021-02" db="EMBL/GenBank/DDBJ databases">
        <title>Genome assembly of Pseudopithomyces chartarum.</title>
        <authorList>
            <person name="Jauregui R."/>
            <person name="Singh J."/>
            <person name="Voisey C."/>
        </authorList>
    </citation>
    <scope>NUCLEOTIDE SEQUENCE [LARGE SCALE GENOMIC DNA]</scope>
    <source>
        <strain evidence="2 3">AGR01</strain>
    </source>
</reference>
<feature type="region of interest" description="Disordered" evidence="1">
    <location>
        <begin position="84"/>
        <end position="104"/>
    </location>
</feature>
<keyword evidence="3" id="KW-1185">Reference proteome</keyword>
<sequence length="275" mass="30925">MSGLHDELIRAAIEGDMETVSHMLQATQDLMLGDEIPATVRLAIGNPPSGMTLPPHLAVDASADVILESSEARIIQILDRINGQTSSSRVPGRPATSNGPTPRNDTYDVLTHTMQDANVPQHLQGRRLGPRVRYDVGISRRWPRANMRPAYRPRREIPLSSRDACGCYHFDYEHAPHRILANHLDDLMQMYREDGENRIRRQVFAHSGFGTTSDRQLVEMRQARALVGLNTSEHDVEIARRVLTDPQGWGTVGEAMRRRGWVDEVVTDGENYVLH</sequence>
<accession>A0AAN6LPK8</accession>
<dbReference type="AlphaFoldDB" id="A0AAN6LPK8"/>
<comment type="caution">
    <text evidence="2">The sequence shown here is derived from an EMBL/GenBank/DDBJ whole genome shotgun (WGS) entry which is preliminary data.</text>
</comment>
<evidence type="ECO:0000256" key="1">
    <source>
        <dbReference type="SAM" id="MobiDB-lite"/>
    </source>
</evidence>
<gene>
    <name evidence="2" type="ORF">GRF29_164g1044300</name>
</gene>
<name>A0AAN6LPK8_9PLEO</name>
<evidence type="ECO:0000313" key="3">
    <source>
        <dbReference type="Proteomes" id="UP001280581"/>
    </source>
</evidence>
<dbReference type="Proteomes" id="UP001280581">
    <property type="component" value="Unassembled WGS sequence"/>
</dbReference>
<organism evidence="2 3">
    <name type="scientific">Pseudopithomyces chartarum</name>
    <dbReference type="NCBI Taxonomy" id="1892770"/>
    <lineage>
        <taxon>Eukaryota</taxon>
        <taxon>Fungi</taxon>
        <taxon>Dikarya</taxon>
        <taxon>Ascomycota</taxon>
        <taxon>Pezizomycotina</taxon>
        <taxon>Dothideomycetes</taxon>
        <taxon>Pleosporomycetidae</taxon>
        <taxon>Pleosporales</taxon>
        <taxon>Massarineae</taxon>
        <taxon>Didymosphaeriaceae</taxon>
        <taxon>Pseudopithomyces</taxon>
    </lineage>
</organism>
<protein>
    <submittedName>
        <fullName evidence="2">Uncharacterized protein</fullName>
    </submittedName>
</protein>
<proteinExistence type="predicted"/>
<evidence type="ECO:0000313" key="2">
    <source>
        <dbReference type="EMBL" id="KAK3201902.1"/>
    </source>
</evidence>